<dbReference type="PANTHER" id="PTHR12526">
    <property type="entry name" value="GLYCOSYLTRANSFERASE"/>
    <property type="match status" value="1"/>
</dbReference>
<gene>
    <name evidence="2" type="ORF">GCM10009083_04210</name>
</gene>
<organism evidence="2 3">
    <name type="scientific">Halopseudomonas pertucinogena</name>
    <dbReference type="NCBI Taxonomy" id="86175"/>
    <lineage>
        <taxon>Bacteria</taxon>
        <taxon>Pseudomonadati</taxon>
        <taxon>Pseudomonadota</taxon>
        <taxon>Gammaproteobacteria</taxon>
        <taxon>Pseudomonadales</taxon>
        <taxon>Pseudomonadaceae</taxon>
        <taxon>Halopseudomonas</taxon>
    </lineage>
</organism>
<dbReference type="Proteomes" id="UP000633263">
    <property type="component" value="Unassembled WGS sequence"/>
</dbReference>
<dbReference type="SUPFAM" id="SSF53756">
    <property type="entry name" value="UDP-Glycosyltransferase/glycogen phosphorylase"/>
    <property type="match status" value="1"/>
</dbReference>
<evidence type="ECO:0000313" key="3">
    <source>
        <dbReference type="Proteomes" id="UP000633263"/>
    </source>
</evidence>
<protein>
    <recommendedName>
        <fullName evidence="1">Glycosyl transferase family 1 domain-containing protein</fullName>
    </recommendedName>
</protein>
<reference evidence="3" key="1">
    <citation type="journal article" date="2019" name="Int. J. Syst. Evol. Microbiol.">
        <title>The Global Catalogue of Microorganisms (GCM) 10K type strain sequencing project: providing services to taxonomists for standard genome sequencing and annotation.</title>
        <authorList>
            <consortium name="The Broad Institute Genomics Platform"/>
            <consortium name="The Broad Institute Genome Sequencing Center for Infectious Disease"/>
            <person name="Wu L."/>
            <person name="Ma J."/>
        </authorList>
    </citation>
    <scope>NUCLEOTIDE SEQUENCE [LARGE SCALE GENOMIC DNA]</scope>
    <source>
        <strain evidence="3">JCM 11590</strain>
    </source>
</reference>
<evidence type="ECO:0000259" key="1">
    <source>
        <dbReference type="Pfam" id="PF00534"/>
    </source>
</evidence>
<feature type="domain" description="Glycosyl transferase family 1" evidence="1">
    <location>
        <begin position="47"/>
        <end position="198"/>
    </location>
</feature>
<dbReference type="PANTHER" id="PTHR12526:SF630">
    <property type="entry name" value="GLYCOSYLTRANSFERASE"/>
    <property type="match status" value="1"/>
</dbReference>
<dbReference type="Pfam" id="PF00534">
    <property type="entry name" value="Glycos_transf_1"/>
    <property type="match status" value="1"/>
</dbReference>
<comment type="caution">
    <text evidence="2">The sequence shown here is derived from an EMBL/GenBank/DDBJ whole genome shotgun (WGS) entry which is preliminary data.</text>
</comment>
<dbReference type="InterPro" id="IPR001296">
    <property type="entry name" value="Glyco_trans_1"/>
</dbReference>
<sequence>MVGVSDAVAEYLKRTVSAFGDDNTLAINNAIDIDQARASMLPRASARTDLGLAPDGTIIGCIGRLVPVKGHAVLINAFARIASRYPDVSVVIIGEGRERPALEALIARHGLEHRILLLGAHNDALRYVRAFDIFAMPSFSEGLPLALLEALAGERPVVGSDIPSMAPILRSCGGSICQPGDDADISTKLIALLEIDSDELKKKGAFGYEYLCNQHAIEDFQKNYLSLINTMLISNRGE</sequence>
<accession>A0ABQ2CIH6</accession>
<proteinExistence type="predicted"/>
<name>A0ABQ2CIH6_9GAMM</name>
<dbReference type="Gene3D" id="3.40.50.2000">
    <property type="entry name" value="Glycogen Phosphorylase B"/>
    <property type="match status" value="2"/>
</dbReference>
<evidence type="ECO:0000313" key="2">
    <source>
        <dbReference type="EMBL" id="GGI90926.1"/>
    </source>
</evidence>
<keyword evidence="3" id="KW-1185">Reference proteome</keyword>
<dbReference type="EMBL" id="BMNN01000001">
    <property type="protein sequence ID" value="GGI90926.1"/>
    <property type="molecule type" value="Genomic_DNA"/>
</dbReference>